<dbReference type="InterPro" id="IPR000447">
    <property type="entry name" value="G3P_DH_FAD-dep"/>
</dbReference>
<evidence type="ECO:0000256" key="2">
    <source>
        <dbReference type="ARBA" id="ARBA00007330"/>
    </source>
</evidence>
<gene>
    <name evidence="7" type="ORF">LVJ82_01665</name>
</gene>
<dbReference type="PANTHER" id="PTHR11985">
    <property type="entry name" value="GLYCEROL-3-PHOSPHATE DEHYDROGENASE"/>
    <property type="match status" value="1"/>
</dbReference>
<dbReference type="SUPFAM" id="SSF51905">
    <property type="entry name" value="FAD/NAD(P)-binding domain"/>
    <property type="match status" value="1"/>
</dbReference>
<evidence type="ECO:0000256" key="3">
    <source>
        <dbReference type="ARBA" id="ARBA00022630"/>
    </source>
</evidence>
<dbReference type="InterPro" id="IPR006076">
    <property type="entry name" value="FAD-dep_OxRdtase"/>
</dbReference>
<proteinExistence type="inferred from homology"/>
<dbReference type="Proteomes" id="UP000832011">
    <property type="component" value="Chromosome"/>
</dbReference>
<evidence type="ECO:0000256" key="1">
    <source>
        <dbReference type="ARBA" id="ARBA00001974"/>
    </source>
</evidence>
<dbReference type="Gene3D" id="3.50.50.60">
    <property type="entry name" value="FAD/NAD(P)-binding domain"/>
    <property type="match status" value="1"/>
</dbReference>
<dbReference type="Gene3D" id="1.10.8.870">
    <property type="entry name" value="Alpha-glycerophosphate oxidase, cap domain"/>
    <property type="match status" value="1"/>
</dbReference>
<evidence type="ECO:0000259" key="6">
    <source>
        <dbReference type="Pfam" id="PF01266"/>
    </source>
</evidence>
<dbReference type="SUPFAM" id="SSF54373">
    <property type="entry name" value="FAD-linked reductases, C-terminal domain"/>
    <property type="match status" value="1"/>
</dbReference>
<keyword evidence="3" id="KW-0285">Flavoprotein</keyword>
<protein>
    <submittedName>
        <fullName evidence="7">FAD-dependent oxidoreductase</fullName>
    </submittedName>
</protein>
<evidence type="ECO:0000256" key="5">
    <source>
        <dbReference type="ARBA" id="ARBA00023002"/>
    </source>
</evidence>
<keyword evidence="8" id="KW-1185">Reference proteome</keyword>
<dbReference type="PANTHER" id="PTHR11985:SF15">
    <property type="entry name" value="GLYCEROL-3-PHOSPHATE DEHYDROGENASE, MITOCHONDRIAL"/>
    <property type="match status" value="1"/>
</dbReference>
<keyword evidence="4" id="KW-0274">FAD</keyword>
<evidence type="ECO:0000313" key="8">
    <source>
        <dbReference type="Proteomes" id="UP000832011"/>
    </source>
</evidence>
<dbReference type="Pfam" id="PF01266">
    <property type="entry name" value="DAO"/>
    <property type="match status" value="1"/>
</dbReference>
<dbReference type="InterPro" id="IPR038299">
    <property type="entry name" value="DAO_C_sf"/>
</dbReference>
<dbReference type="Gene3D" id="3.30.9.10">
    <property type="entry name" value="D-Amino Acid Oxidase, subunit A, domain 2"/>
    <property type="match status" value="1"/>
</dbReference>
<comment type="cofactor">
    <cofactor evidence="1">
        <name>FAD</name>
        <dbReference type="ChEBI" id="CHEBI:57692"/>
    </cofactor>
</comment>
<comment type="similarity">
    <text evidence="2">Belongs to the FAD-dependent glycerol-3-phosphate dehydrogenase family.</text>
</comment>
<evidence type="ECO:0000256" key="4">
    <source>
        <dbReference type="ARBA" id="ARBA00022827"/>
    </source>
</evidence>
<accession>A0ABY4E1Q1</accession>
<sequence length="496" mass="55703">MPHLDLHTLHQSQFDVVIIGAGAVGCAAAREMAGRGYKTLLLDRADIASGTSSRSSRMLYSGLGYLAVRYPLWQMLFRPLDVLQRLRYTAAIMHCRAELAIDMPSHLTKHRFHYPFRSHDRYPPWLVDMGFRVVEALGKWKIPLSYRRLSKAQAAHESALVSGLNAEVNSIGVFDEYMYAWPERICVDTALDAQQRGAVIRTYTEVTGIERCGQQWQVSVQDNTPEHSGQAVIQAALVINAAGPWVDRVAGGGGSEQRVLGVKGVNVMIRLPDAYKGHGLEAFSSKGEPFYVFPWRDYHFIGPTETVFKDHPDTVQVQEHEVDYILQEMNLLFPDLNLSRQDVHHSWCGVRPTSTLDGQTTHLPVRVSEQAHRPNILTLTGSTIMLHRHAGRLLAKAVEARLGKRKPAPKGLLKGTQIHLDDIEHIIATEHVVRLVDLIRRRLPDGLNPDLGRDRAEALSHQAAKILAWSEQRRLNELAYFEANTQSVYRQTPPAA</sequence>
<evidence type="ECO:0000313" key="7">
    <source>
        <dbReference type="EMBL" id="UOO89723.1"/>
    </source>
</evidence>
<organism evidence="7 8">
    <name type="scientific">Vitreoscilla massiliensis</name>
    <dbReference type="NCBI Taxonomy" id="1689272"/>
    <lineage>
        <taxon>Bacteria</taxon>
        <taxon>Pseudomonadati</taxon>
        <taxon>Pseudomonadota</taxon>
        <taxon>Betaproteobacteria</taxon>
        <taxon>Neisseriales</taxon>
        <taxon>Neisseriaceae</taxon>
        <taxon>Vitreoscilla</taxon>
    </lineage>
</organism>
<reference evidence="7 8" key="1">
    <citation type="journal article" date="2022" name="Res Sq">
        <title>Evolution of multicellular longitudinally dividing oral cavity symbionts (Neisseriaceae).</title>
        <authorList>
            <person name="Nyongesa S."/>
            <person name="Weber P."/>
            <person name="Bernet E."/>
            <person name="Pullido F."/>
            <person name="Nieckarz M."/>
            <person name="Delaby M."/>
            <person name="Nieves C."/>
            <person name="Viehboeck T."/>
            <person name="Krause N."/>
            <person name="Rivera-Millot A."/>
            <person name="Nakamura A."/>
            <person name="Vischer N."/>
            <person name="VanNieuwenhze M."/>
            <person name="Brun Y."/>
            <person name="Cava F."/>
            <person name="Bulgheresi S."/>
            <person name="Veyrier F."/>
        </authorList>
    </citation>
    <scope>NUCLEOTIDE SEQUENCE [LARGE SCALE GENOMIC DNA]</scope>
    <source>
        <strain evidence="7 8">SN4</strain>
    </source>
</reference>
<dbReference type="EMBL" id="CP091511">
    <property type="protein sequence ID" value="UOO89723.1"/>
    <property type="molecule type" value="Genomic_DNA"/>
</dbReference>
<dbReference type="PRINTS" id="PR01001">
    <property type="entry name" value="FADG3PDH"/>
</dbReference>
<dbReference type="RefSeq" id="WP_058305603.1">
    <property type="nucleotide sequence ID" value="NZ_CABKVG010000007.1"/>
</dbReference>
<feature type="domain" description="FAD dependent oxidoreductase" evidence="6">
    <location>
        <begin position="15"/>
        <end position="395"/>
    </location>
</feature>
<name>A0ABY4E1Q1_9NEIS</name>
<keyword evidence="5" id="KW-0560">Oxidoreductase</keyword>
<dbReference type="InterPro" id="IPR036188">
    <property type="entry name" value="FAD/NAD-bd_sf"/>
</dbReference>